<dbReference type="Proteomes" id="UP000749559">
    <property type="component" value="Unassembled WGS sequence"/>
</dbReference>
<keyword evidence="2" id="KW-1185">Reference proteome</keyword>
<dbReference type="EMBL" id="CAIIXF020000004">
    <property type="protein sequence ID" value="CAH1782142.1"/>
    <property type="molecule type" value="Genomic_DNA"/>
</dbReference>
<sequence>MAKSLQHLCLENLRSHGMEVDSTDFRQLCSVSTALKTVYTPAVEDHALKLELQLIVDTKGAETTSNLCYFRGALGEALQRLGANCDYEHTTHTQRELDYANNCQCCSIAPQTAYQFYNKMYETAGHEHGEGPSGFMNKHGKSRSSRPGYVVRVDIRLTLYKCEAAMDTLLSAVCGLLGVPQNRCKSRFSLVLFRRPKDGALITFATVDDLPLWFGAEPERDWDRMLYEIHASTKFTTPFTSTQIDLCLILTALSIANRPPGNITEDFWILRENMHDFDTSDRDMINDIREHWGELPVQVQCDYLREQSNPLSLNQYKAICTNRADEYYLRCHFSIDDDRYWTGELPLFQSSFEGLFRLDLR</sequence>
<name>A0A8J1V0P9_OWEFU</name>
<organism evidence="1 2">
    <name type="scientific">Owenia fusiformis</name>
    <name type="common">Polychaete worm</name>
    <dbReference type="NCBI Taxonomy" id="6347"/>
    <lineage>
        <taxon>Eukaryota</taxon>
        <taxon>Metazoa</taxon>
        <taxon>Spiralia</taxon>
        <taxon>Lophotrochozoa</taxon>
        <taxon>Annelida</taxon>
        <taxon>Polychaeta</taxon>
        <taxon>Sedentaria</taxon>
        <taxon>Canalipalpata</taxon>
        <taxon>Sabellida</taxon>
        <taxon>Oweniida</taxon>
        <taxon>Oweniidae</taxon>
        <taxon>Owenia</taxon>
    </lineage>
</organism>
<comment type="caution">
    <text evidence="1">The sequence shown here is derived from an EMBL/GenBank/DDBJ whole genome shotgun (WGS) entry which is preliminary data.</text>
</comment>
<evidence type="ECO:0000313" key="2">
    <source>
        <dbReference type="Proteomes" id="UP000749559"/>
    </source>
</evidence>
<protein>
    <submittedName>
        <fullName evidence="1">Uncharacterized protein</fullName>
    </submittedName>
</protein>
<reference evidence="1" key="1">
    <citation type="submission" date="2022-03" db="EMBL/GenBank/DDBJ databases">
        <authorList>
            <person name="Martin C."/>
        </authorList>
    </citation>
    <scope>NUCLEOTIDE SEQUENCE</scope>
</reference>
<evidence type="ECO:0000313" key="1">
    <source>
        <dbReference type="EMBL" id="CAH1782142.1"/>
    </source>
</evidence>
<gene>
    <name evidence="1" type="ORF">OFUS_LOCUS8621</name>
</gene>
<accession>A0A8J1V0P9</accession>
<dbReference type="AlphaFoldDB" id="A0A8J1V0P9"/>
<proteinExistence type="predicted"/>